<dbReference type="Proteomes" id="UP000299102">
    <property type="component" value="Unassembled WGS sequence"/>
</dbReference>
<gene>
    <name evidence="1" type="ORF">EVAR_51586_1</name>
</gene>
<reference evidence="1 2" key="1">
    <citation type="journal article" date="2019" name="Commun. Biol.">
        <title>The bagworm genome reveals a unique fibroin gene that provides high tensile strength.</title>
        <authorList>
            <person name="Kono N."/>
            <person name="Nakamura H."/>
            <person name="Ohtoshi R."/>
            <person name="Tomita M."/>
            <person name="Numata K."/>
            <person name="Arakawa K."/>
        </authorList>
    </citation>
    <scope>NUCLEOTIDE SEQUENCE [LARGE SCALE GENOMIC DNA]</scope>
</reference>
<evidence type="ECO:0000313" key="1">
    <source>
        <dbReference type="EMBL" id="GBP74661.1"/>
    </source>
</evidence>
<dbReference type="EMBL" id="BGZK01001217">
    <property type="protein sequence ID" value="GBP74661.1"/>
    <property type="molecule type" value="Genomic_DNA"/>
</dbReference>
<sequence length="83" mass="9243">MTQCGYPHTGPLRAGNHLEIRIDMQTIKTPIVRDCISKKACNADNVHGRVTRSAASNCISECMAARAYDCAMRLLHSPRTTRR</sequence>
<proteinExistence type="predicted"/>
<comment type="caution">
    <text evidence="1">The sequence shown here is derived from an EMBL/GenBank/DDBJ whole genome shotgun (WGS) entry which is preliminary data.</text>
</comment>
<name>A0A4C1YE54_EUMVA</name>
<keyword evidence="2" id="KW-1185">Reference proteome</keyword>
<evidence type="ECO:0000313" key="2">
    <source>
        <dbReference type="Proteomes" id="UP000299102"/>
    </source>
</evidence>
<organism evidence="1 2">
    <name type="scientific">Eumeta variegata</name>
    <name type="common">Bagworm moth</name>
    <name type="synonym">Eumeta japonica</name>
    <dbReference type="NCBI Taxonomy" id="151549"/>
    <lineage>
        <taxon>Eukaryota</taxon>
        <taxon>Metazoa</taxon>
        <taxon>Ecdysozoa</taxon>
        <taxon>Arthropoda</taxon>
        <taxon>Hexapoda</taxon>
        <taxon>Insecta</taxon>
        <taxon>Pterygota</taxon>
        <taxon>Neoptera</taxon>
        <taxon>Endopterygota</taxon>
        <taxon>Lepidoptera</taxon>
        <taxon>Glossata</taxon>
        <taxon>Ditrysia</taxon>
        <taxon>Tineoidea</taxon>
        <taxon>Psychidae</taxon>
        <taxon>Oiketicinae</taxon>
        <taxon>Eumeta</taxon>
    </lineage>
</organism>
<accession>A0A4C1YE54</accession>
<dbReference type="AlphaFoldDB" id="A0A4C1YE54"/>
<protein>
    <submittedName>
        <fullName evidence="1">Uncharacterized protein</fullName>
    </submittedName>
</protein>